<protein>
    <submittedName>
        <fullName evidence="1">Uncharacterized protein</fullName>
    </submittedName>
</protein>
<name>A0A6G9ZAV6_9NOCA</name>
<dbReference type="EMBL" id="CP046173">
    <property type="protein sequence ID" value="QIS22143.1"/>
    <property type="molecule type" value="Genomic_DNA"/>
</dbReference>
<evidence type="ECO:0000313" key="1">
    <source>
        <dbReference type="EMBL" id="QIS22143.1"/>
    </source>
</evidence>
<gene>
    <name evidence="1" type="ORF">F6W96_31165</name>
</gene>
<sequence>MPLRVDASGCSGLDRLVAGDSLGRAIGDLGDLALQCFDVVVSTPLYLPDRRPCRDVVANRGPHNLLPFTRSRTQVPRFLAGSLKPRSQFGRPAPVVFQVSTTSTLWT</sequence>
<accession>A0A6G9ZAV6</accession>
<organism evidence="1 2">
    <name type="scientific">Nocardia terpenica</name>
    <dbReference type="NCBI Taxonomy" id="455432"/>
    <lineage>
        <taxon>Bacteria</taxon>
        <taxon>Bacillati</taxon>
        <taxon>Actinomycetota</taxon>
        <taxon>Actinomycetes</taxon>
        <taxon>Mycobacteriales</taxon>
        <taxon>Nocardiaceae</taxon>
        <taxon>Nocardia</taxon>
    </lineage>
</organism>
<evidence type="ECO:0000313" key="2">
    <source>
        <dbReference type="Proteomes" id="UP000500953"/>
    </source>
</evidence>
<dbReference type="AlphaFoldDB" id="A0A6G9ZAV6"/>
<reference evidence="1 2" key="1">
    <citation type="journal article" date="2019" name="ACS Chem. Biol.">
        <title>Identification and Mobilization of a Cryptic Antibiotic Biosynthesis Gene Locus from a Human-Pathogenic Nocardia Isolate.</title>
        <authorList>
            <person name="Herisse M."/>
            <person name="Ishida K."/>
            <person name="Porter J.L."/>
            <person name="Howden B."/>
            <person name="Hertweck C."/>
            <person name="Stinear T.P."/>
            <person name="Pidot S.J."/>
        </authorList>
    </citation>
    <scope>NUCLEOTIDE SEQUENCE [LARGE SCALE GENOMIC DNA]</scope>
    <source>
        <strain evidence="1 2">AUSMDU00012715</strain>
    </source>
</reference>
<dbReference type="RefSeq" id="WP_167489581.1">
    <property type="nucleotide sequence ID" value="NZ_CP046173.1"/>
</dbReference>
<proteinExistence type="predicted"/>
<dbReference type="Proteomes" id="UP000500953">
    <property type="component" value="Chromosome"/>
</dbReference>